<dbReference type="SUPFAM" id="SSF51735">
    <property type="entry name" value="NAD(P)-binding Rossmann-fold domains"/>
    <property type="match status" value="1"/>
</dbReference>
<dbReference type="HOGENOM" id="CLU_026673_3_4_1"/>
<feature type="non-terminal residue" evidence="2">
    <location>
        <position position="1"/>
    </location>
</feature>
<accession>A0A0C3NNF5</accession>
<dbReference type="PANTHER" id="PTHR45033:SF2">
    <property type="entry name" value="ZINC-TYPE ALCOHOL DEHYDROGENASE-LIKE PROTEIN C1773.06C"/>
    <property type="match status" value="1"/>
</dbReference>
<dbReference type="InterPro" id="IPR020843">
    <property type="entry name" value="ER"/>
</dbReference>
<reference evidence="2 3" key="1">
    <citation type="journal article" date="2014" name="PLoS Genet.">
        <title>Analysis of the Phlebiopsis gigantea genome, transcriptome and secretome provides insight into its pioneer colonization strategies of wood.</title>
        <authorList>
            <person name="Hori C."/>
            <person name="Ishida T."/>
            <person name="Igarashi K."/>
            <person name="Samejima M."/>
            <person name="Suzuki H."/>
            <person name="Master E."/>
            <person name="Ferreira P."/>
            <person name="Ruiz-Duenas F.J."/>
            <person name="Held B."/>
            <person name="Canessa P."/>
            <person name="Larrondo L.F."/>
            <person name="Schmoll M."/>
            <person name="Druzhinina I.S."/>
            <person name="Kubicek C.P."/>
            <person name="Gaskell J.A."/>
            <person name="Kersten P."/>
            <person name="St John F."/>
            <person name="Glasner J."/>
            <person name="Sabat G."/>
            <person name="Splinter BonDurant S."/>
            <person name="Syed K."/>
            <person name="Yadav J."/>
            <person name="Mgbeahuruike A.C."/>
            <person name="Kovalchuk A."/>
            <person name="Asiegbu F.O."/>
            <person name="Lackner G."/>
            <person name="Hoffmeister D."/>
            <person name="Rencoret J."/>
            <person name="Gutierrez A."/>
            <person name="Sun H."/>
            <person name="Lindquist E."/>
            <person name="Barry K."/>
            <person name="Riley R."/>
            <person name="Grigoriev I.V."/>
            <person name="Henrissat B."/>
            <person name="Kues U."/>
            <person name="Berka R.M."/>
            <person name="Martinez A.T."/>
            <person name="Covert S.F."/>
            <person name="Blanchette R.A."/>
            <person name="Cullen D."/>
        </authorList>
    </citation>
    <scope>NUCLEOTIDE SEQUENCE [LARGE SCALE GENOMIC DNA]</scope>
    <source>
        <strain evidence="2 3">11061_1 CR5-6</strain>
    </source>
</reference>
<dbReference type="OrthoDB" id="9930022at2759"/>
<evidence type="ECO:0000313" key="3">
    <source>
        <dbReference type="Proteomes" id="UP000053257"/>
    </source>
</evidence>
<proteinExistence type="predicted"/>
<dbReference type="Gene3D" id="3.40.50.720">
    <property type="entry name" value="NAD(P)-binding Rossmann-like Domain"/>
    <property type="match status" value="1"/>
</dbReference>
<dbReference type="Pfam" id="PF08240">
    <property type="entry name" value="ADH_N"/>
    <property type="match status" value="1"/>
</dbReference>
<organism evidence="2 3">
    <name type="scientific">Phlebiopsis gigantea (strain 11061_1 CR5-6)</name>
    <name type="common">White-rot fungus</name>
    <name type="synonym">Peniophora gigantea</name>
    <dbReference type="NCBI Taxonomy" id="745531"/>
    <lineage>
        <taxon>Eukaryota</taxon>
        <taxon>Fungi</taxon>
        <taxon>Dikarya</taxon>
        <taxon>Basidiomycota</taxon>
        <taxon>Agaricomycotina</taxon>
        <taxon>Agaricomycetes</taxon>
        <taxon>Polyporales</taxon>
        <taxon>Phanerochaetaceae</taxon>
        <taxon>Phlebiopsis</taxon>
    </lineage>
</organism>
<dbReference type="Pfam" id="PF00107">
    <property type="entry name" value="ADH_zinc_N"/>
    <property type="match status" value="1"/>
</dbReference>
<keyword evidence="3" id="KW-1185">Reference proteome</keyword>
<dbReference type="InterPro" id="IPR013154">
    <property type="entry name" value="ADH-like_N"/>
</dbReference>
<dbReference type="SMART" id="SM00829">
    <property type="entry name" value="PKS_ER"/>
    <property type="match status" value="1"/>
</dbReference>
<dbReference type="InterPro" id="IPR013149">
    <property type="entry name" value="ADH-like_C"/>
</dbReference>
<dbReference type="AlphaFoldDB" id="A0A0C3NNF5"/>
<dbReference type="InterPro" id="IPR036291">
    <property type="entry name" value="NAD(P)-bd_dom_sf"/>
</dbReference>
<evidence type="ECO:0000259" key="1">
    <source>
        <dbReference type="SMART" id="SM00829"/>
    </source>
</evidence>
<dbReference type="GO" id="GO:0016491">
    <property type="term" value="F:oxidoreductase activity"/>
    <property type="evidence" value="ECO:0007669"/>
    <property type="project" value="InterPro"/>
</dbReference>
<protein>
    <recommendedName>
        <fullName evidence="1">Enoyl reductase (ER) domain-containing protein</fullName>
    </recommendedName>
</protein>
<dbReference type="Proteomes" id="UP000053257">
    <property type="component" value="Unassembled WGS sequence"/>
</dbReference>
<dbReference type="PANTHER" id="PTHR45033">
    <property type="match status" value="1"/>
</dbReference>
<name>A0A0C3NNF5_PHLG1</name>
<sequence>GIHNLTVREFSVPQPKATEVLVKIHAASLNVRRFRDLIIANGTYPAAKNEGLVPCSDMAGEVVAVGDAVAKWAVGDRVSANFNINHIFGDLTSENKDTALGGGIDGVLTEYRVFPSESLVRIPEHLSYEEASTLACAAVTAYNALLGPIPLKGGDWVLIQGTGGVSIFGLQLAAASGANVIATSSSDDKLEIAKKLGATHVINYKKTPDWEKEVLKITGGRGVDHIIEVGGPGTLNKSLESVRIGGSVHVIGFVAGRDADASQLPLQVLFKAATLRGILIGSRTQFEDMNRLIDARQIKPVVDSVFAFEQAQDAYAHLASQKHVGKVVIKVSKN</sequence>
<dbReference type="EMBL" id="KN840513">
    <property type="protein sequence ID" value="KIP06634.1"/>
    <property type="molecule type" value="Genomic_DNA"/>
</dbReference>
<dbReference type="SUPFAM" id="SSF50129">
    <property type="entry name" value="GroES-like"/>
    <property type="match status" value="1"/>
</dbReference>
<evidence type="ECO:0000313" key="2">
    <source>
        <dbReference type="EMBL" id="KIP06634.1"/>
    </source>
</evidence>
<dbReference type="STRING" id="745531.A0A0C3NNF5"/>
<dbReference type="InterPro" id="IPR011032">
    <property type="entry name" value="GroES-like_sf"/>
</dbReference>
<dbReference type="CDD" id="cd08276">
    <property type="entry name" value="MDR7"/>
    <property type="match status" value="1"/>
</dbReference>
<dbReference type="Gene3D" id="3.90.180.10">
    <property type="entry name" value="Medium-chain alcohol dehydrogenases, catalytic domain"/>
    <property type="match status" value="1"/>
</dbReference>
<gene>
    <name evidence="2" type="ORF">PHLGIDRAFT_72382</name>
</gene>
<feature type="domain" description="Enoyl reductase (ER)" evidence="1">
    <location>
        <begin position="1"/>
        <end position="329"/>
    </location>
</feature>
<dbReference type="InterPro" id="IPR052711">
    <property type="entry name" value="Zinc_ADH-like"/>
</dbReference>